<dbReference type="OrthoDB" id="10434588at2759"/>
<keyword evidence="1" id="KW-0472">Membrane</keyword>
<dbReference type="WBParaSite" id="ASIM_0001648601-mRNA-1">
    <property type="protein sequence ID" value="ASIM_0001648601-mRNA-1"/>
    <property type="gene ID" value="ASIM_0001648601"/>
</dbReference>
<gene>
    <name evidence="2" type="ORF">ASIM_LOCUS15893</name>
</gene>
<dbReference type="AlphaFoldDB" id="A0A0M3K695"/>
<name>A0A0M3K695_ANISI</name>
<dbReference type="Proteomes" id="UP000267096">
    <property type="component" value="Unassembled WGS sequence"/>
</dbReference>
<proteinExistence type="predicted"/>
<dbReference type="SUPFAM" id="SSF81321">
    <property type="entry name" value="Family A G protein-coupled receptor-like"/>
    <property type="match status" value="1"/>
</dbReference>
<dbReference type="EMBL" id="UYRR01032641">
    <property type="protein sequence ID" value="VDK56300.1"/>
    <property type="molecule type" value="Genomic_DNA"/>
</dbReference>
<dbReference type="Gene3D" id="1.20.1070.10">
    <property type="entry name" value="Rhodopsin 7-helix transmembrane proteins"/>
    <property type="match status" value="1"/>
</dbReference>
<reference evidence="4" key="1">
    <citation type="submission" date="2017-02" db="UniProtKB">
        <authorList>
            <consortium name="WormBaseParasite"/>
        </authorList>
    </citation>
    <scope>IDENTIFICATION</scope>
</reference>
<evidence type="ECO:0000313" key="3">
    <source>
        <dbReference type="Proteomes" id="UP000267096"/>
    </source>
</evidence>
<organism evidence="4">
    <name type="scientific">Anisakis simplex</name>
    <name type="common">Herring worm</name>
    <dbReference type="NCBI Taxonomy" id="6269"/>
    <lineage>
        <taxon>Eukaryota</taxon>
        <taxon>Metazoa</taxon>
        <taxon>Ecdysozoa</taxon>
        <taxon>Nematoda</taxon>
        <taxon>Chromadorea</taxon>
        <taxon>Rhabditida</taxon>
        <taxon>Spirurina</taxon>
        <taxon>Ascaridomorpha</taxon>
        <taxon>Ascaridoidea</taxon>
        <taxon>Anisakidae</taxon>
        <taxon>Anisakis</taxon>
        <taxon>Anisakis simplex complex</taxon>
    </lineage>
</organism>
<evidence type="ECO:0000256" key="1">
    <source>
        <dbReference type="SAM" id="Phobius"/>
    </source>
</evidence>
<evidence type="ECO:0000313" key="4">
    <source>
        <dbReference type="WBParaSite" id="ASIM_0001648601-mRNA-1"/>
    </source>
</evidence>
<keyword evidence="1" id="KW-1133">Transmembrane helix</keyword>
<accession>A0A0M3K695</accession>
<evidence type="ECO:0000313" key="2">
    <source>
        <dbReference type="EMBL" id="VDK56300.1"/>
    </source>
</evidence>
<keyword evidence="3" id="KW-1185">Reference proteome</keyword>
<feature type="transmembrane region" description="Helical" evidence="1">
    <location>
        <begin position="57"/>
        <end position="77"/>
    </location>
</feature>
<feature type="transmembrane region" description="Helical" evidence="1">
    <location>
        <begin position="12"/>
        <end position="37"/>
    </location>
</feature>
<keyword evidence="1" id="KW-0812">Transmembrane</keyword>
<reference evidence="2 3" key="2">
    <citation type="submission" date="2018-11" db="EMBL/GenBank/DDBJ databases">
        <authorList>
            <consortium name="Pathogen Informatics"/>
        </authorList>
    </citation>
    <scope>NUCLEOTIDE SEQUENCE [LARGE SCALE GENOMIC DNA]</scope>
</reference>
<sequence>MTPLQTDYQRRAQVRMTITVTISSCLTLFLDAVPRAIGIYGTEKKMTESSEQCESAMSILFHLTKLNAMFNLIIYYCRNKAIRQSIQNLLRIRKVQVTSVRQANVVADLRPSNQMNRTGAAHSGRGLHFFSLNILKNRI</sequence>
<protein>
    <submittedName>
        <fullName evidence="4">G_PROTEIN_RECEP_F1_2 domain-containing protein</fullName>
    </submittedName>
</protein>